<dbReference type="OrthoDB" id="1042172at2"/>
<dbReference type="STRING" id="1121098.HMPREF1534_00915"/>
<name>U6RJN5_9BACT</name>
<sequence>MEERINKTVKYLQAEYIMIWILPIVLVILYETGIMTEGDYAGDARMDYILQTIGILLTVGLIPLSLRLFSLSLVKCVKLLSLPDALSSYRRWSEIRLGLLVVPVLTNLSFYYLTLNTTGLFCAAMSLIASLFCVPTRKRIWNELDLLKEEKEEE</sequence>
<dbReference type="PATRIC" id="fig|1121098.3.peg.924"/>
<evidence type="ECO:0000313" key="3">
    <source>
        <dbReference type="Proteomes" id="UP000017831"/>
    </source>
</evidence>
<feature type="transmembrane region" description="Helical" evidence="1">
    <location>
        <begin position="118"/>
        <end position="134"/>
    </location>
</feature>
<feature type="transmembrane region" description="Helical" evidence="1">
    <location>
        <begin position="95"/>
        <end position="112"/>
    </location>
</feature>
<dbReference type="AlphaFoldDB" id="U6RJN5"/>
<evidence type="ECO:0008006" key="4">
    <source>
        <dbReference type="Google" id="ProtNLM"/>
    </source>
</evidence>
<dbReference type="GeneID" id="60063046"/>
<dbReference type="HOGENOM" id="CLU_136626_0_0_10"/>
<feature type="transmembrane region" description="Helical" evidence="1">
    <location>
        <begin position="50"/>
        <end position="74"/>
    </location>
</feature>
<accession>U6RJN5</accession>
<dbReference type="EMBL" id="AQHY01000010">
    <property type="protein sequence ID" value="EOA56725.1"/>
    <property type="molecule type" value="Genomic_DNA"/>
</dbReference>
<keyword evidence="1" id="KW-0472">Membrane</keyword>
<keyword evidence="1" id="KW-1133">Transmembrane helix</keyword>
<feature type="transmembrane region" description="Helical" evidence="1">
    <location>
        <begin position="12"/>
        <end position="30"/>
    </location>
</feature>
<gene>
    <name evidence="2" type="ORF">HMPREF1534_00915</name>
</gene>
<organism evidence="2 3">
    <name type="scientific">Phocaeicola massiliensis B84634 = Timone 84634 = DSM 17679 = JCM 13223</name>
    <dbReference type="NCBI Taxonomy" id="1121098"/>
    <lineage>
        <taxon>Bacteria</taxon>
        <taxon>Pseudomonadati</taxon>
        <taxon>Bacteroidota</taxon>
        <taxon>Bacteroidia</taxon>
        <taxon>Bacteroidales</taxon>
        <taxon>Bacteroidaceae</taxon>
        <taxon>Phocaeicola</taxon>
    </lineage>
</organism>
<protein>
    <recommendedName>
        <fullName evidence="4">Transmembrane protein</fullName>
    </recommendedName>
</protein>
<evidence type="ECO:0000313" key="2">
    <source>
        <dbReference type="EMBL" id="EOA56725.1"/>
    </source>
</evidence>
<dbReference type="RefSeq" id="WP_005937650.1">
    <property type="nucleotide sequence ID" value="NZ_KB890397.1"/>
</dbReference>
<dbReference type="Proteomes" id="UP000017831">
    <property type="component" value="Unassembled WGS sequence"/>
</dbReference>
<reference evidence="2 3" key="1">
    <citation type="submission" date="2013-04" db="EMBL/GenBank/DDBJ databases">
        <title>The Genome Sequence of Bacteroides massiliensis DSM 17679.</title>
        <authorList>
            <consortium name="The Broad Institute Genomics Platform"/>
            <person name="Earl A."/>
            <person name="Ward D."/>
            <person name="Feldgarden M."/>
            <person name="Gevers D."/>
            <person name="Martens E."/>
            <person name="Fenner L."/>
            <person name="Roux V."/>
            <person name="Mallet M.N."/>
            <person name="Raoult D."/>
            <person name="Walker B."/>
            <person name="Young S."/>
            <person name="Zeng Q."/>
            <person name="Gargeya S."/>
            <person name="Fitzgerald M."/>
            <person name="Haas B."/>
            <person name="Abouelleil A."/>
            <person name="Allen A.W."/>
            <person name="Alvarado L."/>
            <person name="Arachchi H.M."/>
            <person name="Berlin A.M."/>
            <person name="Chapman S.B."/>
            <person name="Gainer-Dewar J."/>
            <person name="Goldberg J."/>
            <person name="Griggs A."/>
            <person name="Gujja S."/>
            <person name="Hansen M."/>
            <person name="Howarth C."/>
            <person name="Imamovic A."/>
            <person name="Ireland A."/>
            <person name="Larimer J."/>
            <person name="McCowan C."/>
            <person name="Murphy C."/>
            <person name="Pearson M."/>
            <person name="Poon T.W."/>
            <person name="Priest M."/>
            <person name="Roberts A."/>
            <person name="Saif S."/>
            <person name="Shea T."/>
            <person name="Sisk P."/>
            <person name="Sykes S."/>
            <person name="Wortman J."/>
            <person name="Nusbaum C."/>
            <person name="Birren B."/>
        </authorList>
    </citation>
    <scope>NUCLEOTIDE SEQUENCE [LARGE SCALE GENOMIC DNA]</scope>
    <source>
        <strain evidence="3">B84634 / Timone 84634 / DSM 17679 / JCM 13223</strain>
    </source>
</reference>
<comment type="caution">
    <text evidence="2">The sequence shown here is derived from an EMBL/GenBank/DDBJ whole genome shotgun (WGS) entry which is preliminary data.</text>
</comment>
<evidence type="ECO:0000256" key="1">
    <source>
        <dbReference type="SAM" id="Phobius"/>
    </source>
</evidence>
<dbReference type="eggNOG" id="ENOG5030U3D">
    <property type="taxonomic scope" value="Bacteria"/>
</dbReference>
<proteinExistence type="predicted"/>
<keyword evidence="1" id="KW-0812">Transmembrane</keyword>
<keyword evidence="3" id="KW-1185">Reference proteome</keyword>